<evidence type="ECO:0000256" key="1">
    <source>
        <dbReference type="SAM" id="Coils"/>
    </source>
</evidence>
<feature type="coiled-coil region" evidence="1">
    <location>
        <begin position="78"/>
        <end position="112"/>
    </location>
</feature>
<gene>
    <name evidence="4" type="ORF">SNEC2469_LOCUS9991</name>
</gene>
<evidence type="ECO:0000256" key="2">
    <source>
        <dbReference type="SAM" id="MobiDB-lite"/>
    </source>
</evidence>
<organism evidence="4 5">
    <name type="scientific">Symbiodinium necroappetens</name>
    <dbReference type="NCBI Taxonomy" id="1628268"/>
    <lineage>
        <taxon>Eukaryota</taxon>
        <taxon>Sar</taxon>
        <taxon>Alveolata</taxon>
        <taxon>Dinophyceae</taxon>
        <taxon>Suessiales</taxon>
        <taxon>Symbiodiniaceae</taxon>
        <taxon>Symbiodinium</taxon>
    </lineage>
</organism>
<feature type="domain" description="Reverse transcriptase" evidence="3">
    <location>
        <begin position="671"/>
        <end position="941"/>
    </location>
</feature>
<dbReference type="AlphaFoldDB" id="A0A812PR13"/>
<feature type="compositionally biased region" description="Gly residues" evidence="2">
    <location>
        <begin position="12"/>
        <end position="24"/>
    </location>
</feature>
<evidence type="ECO:0000313" key="4">
    <source>
        <dbReference type="EMBL" id="CAE7371853.1"/>
    </source>
</evidence>
<dbReference type="InterPro" id="IPR036691">
    <property type="entry name" value="Endo/exonu/phosph_ase_sf"/>
</dbReference>
<comment type="caution">
    <text evidence="4">The sequence shown here is derived from an EMBL/GenBank/DDBJ whole genome shotgun (WGS) entry which is preliminary data.</text>
</comment>
<dbReference type="OrthoDB" id="408935at2759"/>
<dbReference type="PROSITE" id="PS50878">
    <property type="entry name" value="RT_POL"/>
    <property type="match status" value="1"/>
</dbReference>
<feature type="region of interest" description="Disordered" evidence="2">
    <location>
        <begin position="1"/>
        <end position="36"/>
    </location>
</feature>
<keyword evidence="1" id="KW-0175">Coiled coil</keyword>
<accession>A0A812PR13</accession>
<keyword evidence="5" id="KW-1185">Reference proteome</keyword>
<evidence type="ECO:0000313" key="5">
    <source>
        <dbReference type="Proteomes" id="UP000601435"/>
    </source>
</evidence>
<dbReference type="CDD" id="cd01650">
    <property type="entry name" value="RT_nLTR_like"/>
    <property type="match status" value="1"/>
</dbReference>
<evidence type="ECO:0000259" key="3">
    <source>
        <dbReference type="PROSITE" id="PS50878"/>
    </source>
</evidence>
<dbReference type="EMBL" id="CAJNJA010015968">
    <property type="protein sequence ID" value="CAE7371853.1"/>
    <property type="molecule type" value="Genomic_DNA"/>
</dbReference>
<dbReference type="InterPro" id="IPR000477">
    <property type="entry name" value="RT_dom"/>
</dbReference>
<dbReference type="PANTHER" id="PTHR19446">
    <property type="entry name" value="REVERSE TRANSCRIPTASES"/>
    <property type="match status" value="1"/>
</dbReference>
<reference evidence="4" key="1">
    <citation type="submission" date="2021-02" db="EMBL/GenBank/DDBJ databases">
        <authorList>
            <person name="Dougan E. K."/>
            <person name="Rhodes N."/>
            <person name="Thang M."/>
            <person name="Chan C."/>
        </authorList>
    </citation>
    <scope>NUCLEOTIDE SEQUENCE</scope>
</reference>
<proteinExistence type="predicted"/>
<sequence length="1033" mass="115068">MTAMKTWMSPGGATGASGEQGGQAGSPKRQKGGGESGVVTMDALRSLLAEQSVSLLQAQQLQMTTALTAFEERQVGRLEKLEQKVGGQSDAVSDLQTQVQDLAERLAKVENRPQSAVGSGPDRRSTLVFGGWGMDTRRSTLLHQLDQALLGLQIKGDFDSDPFTTGARRSVALCQFKRRHQESDQDMKQRMLRIMQVINASQVNIQGATRPLWCSFSKSPEERGRAALAAAVRKAVLKVAPHRATDLDVEYPSGKSWIRDDQLSGMGQPPSEIRQARVVATKGGEGEEGEVVAELQVVSAETVEPFRMRVVGWNVGGTDLVELPKAVREALGEPLRKQDIVLIQEMPREREGWNYMPLAGRRVVSHRRESQWRGTGMWYDTSVWCLLRKVHSSKGVWFKVRHLEAPIELWIRTAHFTPGCSVSQYEEEVQDHFDGVPPSSHRVVFQGDVNTGFTWAREGDVETVVPKEGKGGILHKLLTEKNLVMGIPSSEQWVNHMDQSYIEHLANRCTKPVPGQGYRDTTEIKQAFRAAKRSGSSELWKQALKLRKEARRAWEQARLVKASQGDWHSFRALKPRRQEGWDVGFAEAQQGDPHEAVHEHLSQVYCGTEVEAVETPWQGDVVAFTTEELRRGVSQMKRGKSVGIDRTSTELLLGLMEVPGGEQHLLEWFNRILATQCIPDQWNKPILIMLPKIRAPKKAKELRPIAMGSGVSKLFSRMLLNRAMPALPPTGGAQCSGPGRQTCDYLYTVIRLFELAREWGVPLTVFELDLEKAFDSLDRPALLRKLEAAIGVGSELNCWKGLLRGTVGQLQTPWGSTEVRMMRGIKQGAVESPAMFAWIAEIALNTAVQKYGWHQGPRLLEGLVPEEMLYMDDGMLWGESPATVQVRACQLAVELSAFGLRLNPQKCQLYAPAKVTEDRSILLNGTRVIAADTLEVMGLTLRVGGSICELAAPLASRARAKFWDHKHIFRSRGGSMKQRARVMQRVVGNTALWCICCLPPDAATMTMLNSVQLQLMVWLLRFAKRADEPWESL</sequence>
<dbReference type="Proteomes" id="UP000601435">
    <property type="component" value="Unassembled WGS sequence"/>
</dbReference>
<protein>
    <recommendedName>
        <fullName evidence="3">Reverse transcriptase domain-containing protein</fullName>
    </recommendedName>
</protein>
<dbReference type="SUPFAM" id="SSF56219">
    <property type="entry name" value="DNase I-like"/>
    <property type="match status" value="1"/>
</dbReference>
<dbReference type="Pfam" id="PF00078">
    <property type="entry name" value="RVT_1"/>
    <property type="match status" value="1"/>
</dbReference>
<name>A0A812PR13_9DINO</name>